<reference evidence="2" key="1">
    <citation type="journal article" date="2011" name="BMC Genomics">
        <title>A further insight into the sialome of the tropical bont tick, Amblyomma variegatum.</title>
        <authorList>
            <person name="Ribeiro J.M."/>
            <person name="Anderson J.M."/>
            <person name="Manoukis N.C."/>
            <person name="Meng Z."/>
            <person name="Francishetti I.M."/>
        </authorList>
    </citation>
    <scope>NUCLEOTIDE SEQUENCE</scope>
    <source>
        <strain evidence="2">Amb_var-1816</strain>
        <tissue evidence="2">Salivary gland</tissue>
    </source>
</reference>
<evidence type="ECO:0000256" key="1">
    <source>
        <dbReference type="SAM" id="SignalP"/>
    </source>
</evidence>
<feature type="signal peptide" evidence="1">
    <location>
        <begin position="1"/>
        <end position="17"/>
    </location>
</feature>
<proteinExistence type="evidence at transcript level"/>
<evidence type="ECO:0000313" key="2">
    <source>
        <dbReference type="EMBL" id="DAA34660.1"/>
    </source>
</evidence>
<keyword evidence="1" id="KW-0732">Signal</keyword>
<organism evidence="2">
    <name type="scientific">Amblyomma variegatum</name>
    <name type="common">Tropical bont tick</name>
    <dbReference type="NCBI Taxonomy" id="34610"/>
    <lineage>
        <taxon>Eukaryota</taxon>
        <taxon>Metazoa</taxon>
        <taxon>Ecdysozoa</taxon>
        <taxon>Arthropoda</taxon>
        <taxon>Chelicerata</taxon>
        <taxon>Arachnida</taxon>
        <taxon>Acari</taxon>
        <taxon>Parasitiformes</taxon>
        <taxon>Ixodida</taxon>
        <taxon>Ixodoidea</taxon>
        <taxon>Ixodidae</taxon>
        <taxon>Amblyomminae</taxon>
        <taxon>Amblyomma</taxon>
    </lineage>
</organism>
<feature type="chain" id="PRO_5003250794" evidence="1">
    <location>
        <begin position="18"/>
        <end position="61"/>
    </location>
</feature>
<accession>F0J9Z1</accession>
<dbReference type="AlphaFoldDB" id="F0J9Z1"/>
<name>F0J9Z1_AMBVA</name>
<dbReference type="EMBL" id="BK007692">
    <property type="protein sequence ID" value="DAA34660.1"/>
    <property type="molecule type" value="mRNA"/>
</dbReference>
<protein>
    <submittedName>
        <fullName evidence="2">Hypothetical secreted peptide 1816</fullName>
    </submittedName>
</protein>
<sequence length="61" mass="6740">MVLNKLLLFPSFSLLFGKNIQVCACSLFPPSVSKMPTTSTKDIRSLIWLCISAAFSNIFQA</sequence>